<comment type="caution">
    <text evidence="1">The sequence shown here is derived from an EMBL/GenBank/DDBJ whole genome shotgun (WGS) entry which is preliminary data.</text>
</comment>
<proteinExistence type="predicted"/>
<dbReference type="Proteomes" id="UP001287282">
    <property type="component" value="Unassembled WGS sequence"/>
</dbReference>
<gene>
    <name evidence="1" type="ORF">RYX56_25065</name>
</gene>
<keyword evidence="2" id="KW-1185">Reference proteome</keyword>
<reference evidence="1 2" key="1">
    <citation type="submission" date="2023-10" db="EMBL/GenBank/DDBJ databases">
        <title>Screening of Alkalihalobacillus lindianensis BZ-TG-R113 and Its Alleviation of Salt Stress on Rapeseed Growth.</title>
        <authorList>
            <person name="Zhao B."/>
            <person name="Guo T."/>
        </authorList>
    </citation>
    <scope>NUCLEOTIDE SEQUENCE [LARGE SCALE GENOMIC DNA]</scope>
    <source>
        <strain evidence="1 2">BZ-TG-R113</strain>
    </source>
</reference>
<dbReference type="InterPro" id="IPR011006">
    <property type="entry name" value="CheY-like_superfamily"/>
</dbReference>
<protein>
    <submittedName>
        <fullName evidence="1">Uncharacterized protein</fullName>
    </submittedName>
</protein>
<sequence length="79" mass="8771">AGAAEFITKPWQNDSLLQTIRTILALREPEAETDPAALSRRQLDKQYELRNIVGQDARLLQVLRNVGQVAATDASVLIE</sequence>
<evidence type="ECO:0000313" key="1">
    <source>
        <dbReference type="EMBL" id="MDV2687623.1"/>
    </source>
</evidence>
<dbReference type="SUPFAM" id="SSF52172">
    <property type="entry name" value="CheY-like"/>
    <property type="match status" value="1"/>
</dbReference>
<dbReference type="Gene3D" id="3.40.50.2300">
    <property type="match status" value="1"/>
</dbReference>
<organism evidence="1 2">
    <name type="scientific">Alkalihalophilus lindianensis</name>
    <dbReference type="NCBI Taxonomy" id="1630542"/>
    <lineage>
        <taxon>Bacteria</taxon>
        <taxon>Bacillati</taxon>
        <taxon>Bacillota</taxon>
        <taxon>Bacilli</taxon>
        <taxon>Bacillales</taxon>
        <taxon>Bacillaceae</taxon>
        <taxon>Alkalihalophilus</taxon>
    </lineage>
</organism>
<feature type="non-terminal residue" evidence="1">
    <location>
        <position position="79"/>
    </location>
</feature>
<evidence type="ECO:0000313" key="2">
    <source>
        <dbReference type="Proteomes" id="UP001287282"/>
    </source>
</evidence>
<name>A0ABU3XIA4_9BACI</name>
<dbReference type="EMBL" id="JAWJBA010000985">
    <property type="protein sequence ID" value="MDV2687623.1"/>
    <property type="molecule type" value="Genomic_DNA"/>
</dbReference>
<accession>A0ABU3XIA4</accession>
<feature type="non-terminal residue" evidence="1">
    <location>
        <position position="1"/>
    </location>
</feature>